<gene>
    <name evidence="6" type="ORF">F1C12_10900</name>
</gene>
<dbReference type="EMBL" id="CP043641">
    <property type="protein sequence ID" value="QNE35586.1"/>
    <property type="molecule type" value="Genomic_DNA"/>
</dbReference>
<dbReference type="PROSITE" id="PS50932">
    <property type="entry name" value="HTH_LACI_2"/>
    <property type="match status" value="1"/>
</dbReference>
<dbReference type="GO" id="GO:0000976">
    <property type="term" value="F:transcription cis-regulatory region binding"/>
    <property type="evidence" value="ECO:0007669"/>
    <property type="project" value="TreeGrafter"/>
</dbReference>
<evidence type="ECO:0000256" key="2">
    <source>
        <dbReference type="ARBA" id="ARBA00023125"/>
    </source>
</evidence>
<organism evidence="6 7">
    <name type="scientific">Leifsonia shinshuensis</name>
    <dbReference type="NCBI Taxonomy" id="150026"/>
    <lineage>
        <taxon>Bacteria</taxon>
        <taxon>Bacillati</taxon>
        <taxon>Actinomycetota</taxon>
        <taxon>Actinomycetes</taxon>
        <taxon>Micrococcales</taxon>
        <taxon>Microbacteriaceae</taxon>
        <taxon>Leifsonia</taxon>
    </lineage>
</organism>
<evidence type="ECO:0000313" key="6">
    <source>
        <dbReference type="EMBL" id="QNE35586.1"/>
    </source>
</evidence>
<dbReference type="SMART" id="SM00354">
    <property type="entry name" value="HTH_LACI"/>
    <property type="match status" value="1"/>
</dbReference>
<keyword evidence="2" id="KW-0238">DNA-binding</keyword>
<feature type="domain" description="HTH lacI-type" evidence="5">
    <location>
        <begin position="7"/>
        <end position="61"/>
    </location>
</feature>
<reference evidence="7" key="1">
    <citation type="submission" date="2019-09" db="EMBL/GenBank/DDBJ databases">
        <title>Antimicrobial potential of Antarctic Bacteria.</title>
        <authorList>
            <person name="Benaud N."/>
            <person name="Edwards R.J."/>
            <person name="Ferrari B.C."/>
        </authorList>
    </citation>
    <scope>NUCLEOTIDE SEQUENCE [LARGE SCALE GENOMIC DNA]</scope>
    <source>
        <strain evidence="7">INR9</strain>
    </source>
</reference>
<dbReference type="KEGG" id="lse:F1C12_10900"/>
<dbReference type="InterPro" id="IPR046335">
    <property type="entry name" value="LacI/GalR-like_sensor"/>
</dbReference>
<dbReference type="Pfam" id="PF13377">
    <property type="entry name" value="Peripla_BP_3"/>
    <property type="match status" value="1"/>
</dbReference>
<dbReference type="GO" id="GO:0003700">
    <property type="term" value="F:DNA-binding transcription factor activity"/>
    <property type="evidence" value="ECO:0007669"/>
    <property type="project" value="TreeGrafter"/>
</dbReference>
<keyword evidence="1" id="KW-0805">Transcription regulation</keyword>
<dbReference type="Gene3D" id="1.10.260.40">
    <property type="entry name" value="lambda repressor-like DNA-binding domains"/>
    <property type="match status" value="1"/>
</dbReference>
<evidence type="ECO:0000256" key="4">
    <source>
        <dbReference type="SAM" id="MobiDB-lite"/>
    </source>
</evidence>
<evidence type="ECO:0000256" key="3">
    <source>
        <dbReference type="ARBA" id="ARBA00023163"/>
    </source>
</evidence>
<dbReference type="CDD" id="cd06267">
    <property type="entry name" value="PBP1_LacI_sugar_binding-like"/>
    <property type="match status" value="1"/>
</dbReference>
<name>A0A7G6YAS1_9MICO</name>
<evidence type="ECO:0000259" key="5">
    <source>
        <dbReference type="PROSITE" id="PS50932"/>
    </source>
</evidence>
<dbReference type="SUPFAM" id="SSF47413">
    <property type="entry name" value="lambda repressor-like DNA-binding domains"/>
    <property type="match status" value="1"/>
</dbReference>
<evidence type="ECO:0000256" key="1">
    <source>
        <dbReference type="ARBA" id="ARBA00023015"/>
    </source>
</evidence>
<dbReference type="InterPro" id="IPR010982">
    <property type="entry name" value="Lambda_DNA-bd_dom_sf"/>
</dbReference>
<dbReference type="PANTHER" id="PTHR30146:SF155">
    <property type="entry name" value="ALANINE RACEMASE"/>
    <property type="match status" value="1"/>
</dbReference>
<dbReference type="CDD" id="cd01392">
    <property type="entry name" value="HTH_LacI"/>
    <property type="match status" value="1"/>
</dbReference>
<proteinExistence type="predicted"/>
<sequence length="343" mass="36532">MNPPKRSTIADIAARAGVSPGAVSFALNNRPGVSDETRARILSIAQELHWRPHSAARALGGARAGTIGFVLNRPARTLGTESFFGDLISGIQLGLSGSHTGVNLLVARDLAEELDTYREWWNGHQVDGVVVVDPRTPDQRVELLGELGMPAVLIGSRPNPPGTTPSVWIDDSEAATTVFGYLHALGHTRIAHVAGLEAFEHTRMRTAALQDFAATSGLTWAQSFGTDYSAEQGASTTRALLSRAEPPTAIVYDNDILAVAGLGVAAEMGFAVPERLSIVSFDDSVMARLVRPALTSLHRDTVELGERAARLLLEQIEKGETLESRPGPALTLEARDSTAPPGR</sequence>
<dbReference type="Gene3D" id="3.40.50.2300">
    <property type="match status" value="2"/>
</dbReference>
<protein>
    <submittedName>
        <fullName evidence="6">LacI family transcriptional regulator</fullName>
    </submittedName>
</protein>
<keyword evidence="3" id="KW-0804">Transcription</keyword>
<dbReference type="InterPro" id="IPR000843">
    <property type="entry name" value="HTH_LacI"/>
</dbReference>
<accession>A0A7G6YAS1</accession>
<dbReference type="PROSITE" id="PS00356">
    <property type="entry name" value="HTH_LACI_1"/>
    <property type="match status" value="1"/>
</dbReference>
<dbReference type="InterPro" id="IPR028082">
    <property type="entry name" value="Peripla_BP_I"/>
</dbReference>
<dbReference type="Proteomes" id="UP000515511">
    <property type="component" value="Chromosome"/>
</dbReference>
<dbReference type="Pfam" id="PF00356">
    <property type="entry name" value="LacI"/>
    <property type="match status" value="1"/>
</dbReference>
<dbReference type="SUPFAM" id="SSF53822">
    <property type="entry name" value="Periplasmic binding protein-like I"/>
    <property type="match status" value="1"/>
</dbReference>
<evidence type="ECO:0000313" key="7">
    <source>
        <dbReference type="Proteomes" id="UP000515511"/>
    </source>
</evidence>
<dbReference type="PANTHER" id="PTHR30146">
    <property type="entry name" value="LACI-RELATED TRANSCRIPTIONAL REPRESSOR"/>
    <property type="match status" value="1"/>
</dbReference>
<feature type="region of interest" description="Disordered" evidence="4">
    <location>
        <begin position="322"/>
        <end position="343"/>
    </location>
</feature>
<dbReference type="RefSeq" id="WP_185275055.1">
    <property type="nucleotide sequence ID" value="NZ_CP043641.1"/>
</dbReference>
<dbReference type="AlphaFoldDB" id="A0A7G6YAS1"/>